<evidence type="ECO:0000256" key="1">
    <source>
        <dbReference type="SAM" id="MobiDB-lite"/>
    </source>
</evidence>
<accession>A0A177AQF1</accession>
<dbReference type="AlphaFoldDB" id="A0A177AQF1"/>
<dbReference type="EMBL" id="KV441386">
    <property type="protein sequence ID" value="OAF63484.2"/>
    <property type="molecule type" value="Genomic_DNA"/>
</dbReference>
<dbReference type="RefSeq" id="XP_024328750.1">
    <property type="nucleotide sequence ID" value="XM_024464121.1"/>
</dbReference>
<feature type="compositionally biased region" description="Acidic residues" evidence="1">
    <location>
        <begin position="522"/>
        <end position="537"/>
    </location>
</feature>
<dbReference type="OrthoDB" id="3438082at2759"/>
<dbReference type="VEuPathDB" id="FungiDB:GMDG_03218"/>
<protein>
    <submittedName>
        <fullName evidence="2">Uncharacterized protein</fullName>
    </submittedName>
</protein>
<gene>
    <name evidence="2" type="ORF">VC83_00427</name>
</gene>
<feature type="compositionally biased region" description="Low complexity" evidence="1">
    <location>
        <begin position="498"/>
        <end position="518"/>
    </location>
</feature>
<name>A0A177AQF1_9PEZI</name>
<feature type="region of interest" description="Disordered" evidence="1">
    <location>
        <begin position="1"/>
        <end position="23"/>
    </location>
</feature>
<organism evidence="2">
    <name type="scientific">Pseudogymnoascus destructans</name>
    <dbReference type="NCBI Taxonomy" id="655981"/>
    <lineage>
        <taxon>Eukaryota</taxon>
        <taxon>Fungi</taxon>
        <taxon>Dikarya</taxon>
        <taxon>Ascomycota</taxon>
        <taxon>Pezizomycotina</taxon>
        <taxon>Leotiomycetes</taxon>
        <taxon>Thelebolales</taxon>
        <taxon>Thelebolaceae</taxon>
        <taxon>Pseudogymnoascus</taxon>
    </lineage>
</organism>
<sequence length="592" mass="65678">MAAPRPSKFVQLRLPSGDLPSPPRIVLPGIEEDEEDWALPPRASRQADIPTFRRPEQASAFPFPPANEIPPGAYGQLRAQQGIALQPRDLLRVSGSIPRWDYGRIADEERLGPLQYEWEEEEEGVEPWPDIAPFQGPAEGSLAGWIAMYGKRMGEILDPVPPQSQAGEAGSPLPDFFDPIFVEPFVEIQHIPLLIEAFKPVDPLAPLTLPTVIPRPRRFYRVQHSAAVDQHGNETLPPSRTRDSTVLGFSAENIFPPPFERRINRANLERALDPMNVQPTSLVALYSNYGAAMFDFEMHHQVECADVYIAHIAAETFRYGIIPVMVTLPGLNEAQEVHLPALGLEEPRVLLFSVLSCLEILGIETEMTVDGVWFAIDSVPAQFIERREARGVPLDWARRDAWWARPGAGQPWEEWGEEGMARFGVDGVEVVDDRPPLDEDMPSPDYPHALPIPVDEEERNRSRSPSSFVDDETPDNVRTASMLEGETPDTTRSPDVPRAVQASAGPSAAASARASAARVTESSEENENVEDGGENEEKESTWKTELTDLINEELDTVMGGAGDAADALRSPSLRYALRGHGGLFIYDSQWMW</sequence>
<proteinExistence type="predicted"/>
<reference evidence="2" key="1">
    <citation type="submission" date="2016-03" db="EMBL/GenBank/DDBJ databases">
        <title>Updated assembly of Pseudogymnoascus destructans, the fungus causing white-nose syndrome of bats.</title>
        <authorList>
            <person name="Palmer J.M."/>
            <person name="Drees K.P."/>
            <person name="Foster J.T."/>
            <person name="Lindner D.L."/>
        </authorList>
    </citation>
    <scope>NUCLEOTIDE SEQUENCE [LARGE SCALE GENOMIC DNA]</scope>
    <source>
        <strain evidence="2">20631-21</strain>
    </source>
</reference>
<dbReference type="Proteomes" id="UP000077154">
    <property type="component" value="Unassembled WGS sequence"/>
</dbReference>
<dbReference type="GeneID" id="36283525"/>
<feature type="region of interest" description="Disordered" evidence="1">
    <location>
        <begin position="430"/>
        <end position="542"/>
    </location>
</feature>
<evidence type="ECO:0000313" key="2">
    <source>
        <dbReference type="EMBL" id="OAF63484.2"/>
    </source>
</evidence>